<comment type="caution">
    <text evidence="4">The sequence shown here is derived from an EMBL/GenBank/DDBJ whole genome shotgun (WGS) entry which is preliminary data.</text>
</comment>
<dbReference type="GO" id="GO:0008168">
    <property type="term" value="F:methyltransferase activity"/>
    <property type="evidence" value="ECO:0007669"/>
    <property type="project" value="UniProtKB-KW"/>
</dbReference>
<dbReference type="Proteomes" id="UP000886787">
    <property type="component" value="Unassembled WGS sequence"/>
</dbReference>
<dbReference type="AlphaFoldDB" id="A0A9D1CTH6"/>
<dbReference type="InterPro" id="IPR029063">
    <property type="entry name" value="SAM-dependent_MTases_sf"/>
</dbReference>
<dbReference type="PANTHER" id="PTHR43861">
    <property type="entry name" value="TRANS-ACONITATE 2-METHYLTRANSFERASE-RELATED"/>
    <property type="match status" value="1"/>
</dbReference>
<evidence type="ECO:0000256" key="2">
    <source>
        <dbReference type="ARBA" id="ARBA00022679"/>
    </source>
</evidence>
<keyword evidence="1 4" id="KW-0489">Methyltransferase</keyword>
<dbReference type="CDD" id="cd02440">
    <property type="entry name" value="AdoMet_MTases"/>
    <property type="match status" value="1"/>
</dbReference>
<feature type="domain" description="Methyltransferase" evidence="3">
    <location>
        <begin position="43"/>
        <end position="137"/>
    </location>
</feature>
<dbReference type="Gene3D" id="3.40.50.150">
    <property type="entry name" value="Vaccinia Virus protein VP39"/>
    <property type="match status" value="1"/>
</dbReference>
<organism evidence="4 5">
    <name type="scientific">Candidatus Scatavimonas merdigallinarum</name>
    <dbReference type="NCBI Taxonomy" id="2840914"/>
    <lineage>
        <taxon>Bacteria</taxon>
        <taxon>Bacillati</taxon>
        <taxon>Bacillota</taxon>
        <taxon>Clostridia</taxon>
        <taxon>Eubacteriales</taxon>
        <taxon>Oscillospiraceae</taxon>
        <taxon>Oscillospiraceae incertae sedis</taxon>
        <taxon>Candidatus Scatavimonas</taxon>
    </lineage>
</organism>
<evidence type="ECO:0000313" key="5">
    <source>
        <dbReference type="Proteomes" id="UP000886787"/>
    </source>
</evidence>
<reference evidence="4" key="1">
    <citation type="submission" date="2020-10" db="EMBL/GenBank/DDBJ databases">
        <authorList>
            <person name="Gilroy R."/>
        </authorList>
    </citation>
    <scope>NUCLEOTIDE SEQUENCE</scope>
    <source>
        <strain evidence="4">ChiSjej1B19-3389</strain>
    </source>
</reference>
<dbReference type="PANTHER" id="PTHR43861:SF1">
    <property type="entry name" value="TRANS-ACONITATE 2-METHYLTRANSFERASE"/>
    <property type="match status" value="1"/>
</dbReference>
<gene>
    <name evidence="4" type="ORF">IAD32_00250</name>
</gene>
<proteinExistence type="predicted"/>
<keyword evidence="2" id="KW-0808">Transferase</keyword>
<sequence length="248" mass="27823">MSVKYTAFAQFYDALTQNVNYKKHAAYLCALLERLGHKSGLTLDLACGTGSLTIELCKLGFDIFGIDASPDMLMQAQQKACAQALDILFLCQNMQSIDLYGTIDTCFCTLDSINHLAGIQEVQRTFNRVSLFMNPGGYFIFDVNTVFKHQRILANHTFVYDAPGVFCVWQNTLDNDGKTVHIALDFFARRGSLYSRSSECFSERAYTREELEKALLTAGFSVESVYGELSFVPPASDSQRNIFIARKQ</sequence>
<name>A0A9D1CTH6_9FIRM</name>
<dbReference type="Gene3D" id="2.20.25.110">
    <property type="entry name" value="S-adenosyl-L-methionine-dependent methyltransferases"/>
    <property type="match status" value="1"/>
</dbReference>
<protein>
    <submittedName>
        <fullName evidence="4">Methyltransferase domain-containing protein</fullName>
    </submittedName>
</protein>
<reference evidence="4" key="2">
    <citation type="journal article" date="2021" name="PeerJ">
        <title>Extensive microbial diversity within the chicken gut microbiome revealed by metagenomics and culture.</title>
        <authorList>
            <person name="Gilroy R."/>
            <person name="Ravi A."/>
            <person name="Getino M."/>
            <person name="Pursley I."/>
            <person name="Horton D.L."/>
            <person name="Alikhan N.F."/>
            <person name="Baker D."/>
            <person name="Gharbi K."/>
            <person name="Hall N."/>
            <person name="Watson M."/>
            <person name="Adriaenssens E.M."/>
            <person name="Foster-Nyarko E."/>
            <person name="Jarju S."/>
            <person name="Secka A."/>
            <person name="Antonio M."/>
            <person name="Oren A."/>
            <person name="Chaudhuri R.R."/>
            <person name="La Ragione R."/>
            <person name="Hildebrand F."/>
            <person name="Pallen M.J."/>
        </authorList>
    </citation>
    <scope>NUCLEOTIDE SEQUENCE</scope>
    <source>
        <strain evidence="4">ChiSjej1B19-3389</strain>
    </source>
</reference>
<evidence type="ECO:0000313" key="4">
    <source>
        <dbReference type="EMBL" id="HIQ79701.1"/>
    </source>
</evidence>
<accession>A0A9D1CTH6</accession>
<evidence type="ECO:0000259" key="3">
    <source>
        <dbReference type="Pfam" id="PF13649"/>
    </source>
</evidence>
<dbReference type="GO" id="GO:0032259">
    <property type="term" value="P:methylation"/>
    <property type="evidence" value="ECO:0007669"/>
    <property type="project" value="UniProtKB-KW"/>
</dbReference>
<dbReference type="EMBL" id="DVFW01000002">
    <property type="protein sequence ID" value="HIQ79701.1"/>
    <property type="molecule type" value="Genomic_DNA"/>
</dbReference>
<evidence type="ECO:0000256" key="1">
    <source>
        <dbReference type="ARBA" id="ARBA00022603"/>
    </source>
</evidence>
<dbReference type="Pfam" id="PF13649">
    <property type="entry name" value="Methyltransf_25"/>
    <property type="match status" value="1"/>
</dbReference>
<dbReference type="InterPro" id="IPR041698">
    <property type="entry name" value="Methyltransf_25"/>
</dbReference>
<dbReference type="SUPFAM" id="SSF53335">
    <property type="entry name" value="S-adenosyl-L-methionine-dependent methyltransferases"/>
    <property type="match status" value="1"/>
</dbReference>